<reference evidence="4 5" key="1">
    <citation type="submission" date="2020-08" db="EMBL/GenBank/DDBJ databases">
        <title>Genomic Encyclopedia of Type Strains, Phase III (KMG-III): the genomes of soil and plant-associated and newly described type strains.</title>
        <authorList>
            <person name="Whitman W."/>
        </authorList>
    </citation>
    <scope>NUCLEOTIDE SEQUENCE [LARGE SCALE GENOMIC DNA]</scope>
    <source>
        <strain evidence="4 5">CECT 8075</strain>
    </source>
</reference>
<feature type="repeat" description="TPR" evidence="2">
    <location>
        <begin position="738"/>
        <end position="771"/>
    </location>
</feature>
<dbReference type="PANTHER" id="PTHR35038:SF8">
    <property type="entry name" value="C-TYPE POLYHEME CYTOCHROME OMCC"/>
    <property type="match status" value="1"/>
</dbReference>
<dbReference type="CDD" id="cd08168">
    <property type="entry name" value="Cytochrom_C3"/>
    <property type="match status" value="2"/>
</dbReference>
<keyword evidence="1" id="KW-0732">Signal</keyword>
<gene>
    <name evidence="4" type="ORF">FHS27_003433</name>
</gene>
<dbReference type="Pfam" id="PF13435">
    <property type="entry name" value="Cytochrome_C554"/>
    <property type="match status" value="1"/>
</dbReference>
<dbReference type="InterPro" id="IPR019734">
    <property type="entry name" value="TPR_rpt"/>
</dbReference>
<dbReference type="Gene3D" id="1.10.1130.10">
    <property type="entry name" value="Flavocytochrome C3, Chain A"/>
    <property type="match status" value="2"/>
</dbReference>
<dbReference type="Proteomes" id="UP000536179">
    <property type="component" value="Unassembled WGS sequence"/>
</dbReference>
<evidence type="ECO:0000259" key="3">
    <source>
        <dbReference type="Pfam" id="PF13435"/>
    </source>
</evidence>
<evidence type="ECO:0000313" key="5">
    <source>
        <dbReference type="Proteomes" id="UP000536179"/>
    </source>
</evidence>
<keyword evidence="2" id="KW-0802">TPR repeat</keyword>
<proteinExistence type="predicted"/>
<name>A0A7W5H6S2_9BACT</name>
<dbReference type="Gene3D" id="1.25.40.10">
    <property type="entry name" value="Tetratricopeptide repeat domain"/>
    <property type="match status" value="1"/>
</dbReference>
<organism evidence="4 5">
    <name type="scientific">Aporhodopirellula rubra</name>
    <dbReference type="NCBI Taxonomy" id="980271"/>
    <lineage>
        <taxon>Bacteria</taxon>
        <taxon>Pseudomonadati</taxon>
        <taxon>Planctomycetota</taxon>
        <taxon>Planctomycetia</taxon>
        <taxon>Pirellulales</taxon>
        <taxon>Pirellulaceae</taxon>
        <taxon>Aporhodopirellula</taxon>
    </lineage>
</organism>
<dbReference type="EMBL" id="JACHXU010000011">
    <property type="protein sequence ID" value="MBB3207608.1"/>
    <property type="molecule type" value="Genomic_DNA"/>
</dbReference>
<dbReference type="PANTHER" id="PTHR35038">
    <property type="entry name" value="DISSIMILATORY SULFITE REDUCTASE SIRA"/>
    <property type="match status" value="1"/>
</dbReference>
<dbReference type="InterPro" id="IPR023155">
    <property type="entry name" value="Cyt_c-552/4"/>
</dbReference>
<protein>
    <submittedName>
        <fullName evidence="4">Tetratricopeptide (TPR) repeat protein</fullName>
    </submittedName>
</protein>
<comment type="caution">
    <text evidence="4">The sequence shown here is derived from an EMBL/GenBank/DDBJ whole genome shotgun (WGS) entry which is preliminary data.</text>
</comment>
<dbReference type="AlphaFoldDB" id="A0A7W5H6S2"/>
<dbReference type="InterPro" id="IPR036280">
    <property type="entry name" value="Multihaem_cyt_sf"/>
</dbReference>
<evidence type="ECO:0000256" key="2">
    <source>
        <dbReference type="PROSITE-ProRule" id="PRU00339"/>
    </source>
</evidence>
<dbReference type="SUPFAM" id="SSF48695">
    <property type="entry name" value="Multiheme cytochromes"/>
    <property type="match status" value="1"/>
</dbReference>
<dbReference type="InterPro" id="IPR051829">
    <property type="entry name" value="Multiheme_Cytochr_ET"/>
</dbReference>
<dbReference type="RefSeq" id="WP_184305922.1">
    <property type="nucleotide sequence ID" value="NZ_JACHXU010000011.1"/>
</dbReference>
<dbReference type="InterPro" id="IPR011990">
    <property type="entry name" value="TPR-like_helical_dom_sf"/>
</dbReference>
<evidence type="ECO:0000256" key="1">
    <source>
        <dbReference type="ARBA" id="ARBA00022729"/>
    </source>
</evidence>
<keyword evidence="5" id="KW-1185">Reference proteome</keyword>
<evidence type="ECO:0000313" key="4">
    <source>
        <dbReference type="EMBL" id="MBB3207608.1"/>
    </source>
</evidence>
<feature type="domain" description="Cytochrome c-552/4" evidence="3">
    <location>
        <begin position="193"/>
        <end position="231"/>
    </location>
</feature>
<dbReference type="PROSITE" id="PS50005">
    <property type="entry name" value="TPR"/>
    <property type="match status" value="1"/>
</dbReference>
<dbReference type="SUPFAM" id="SSF48452">
    <property type="entry name" value="TPR-like"/>
    <property type="match status" value="1"/>
</dbReference>
<dbReference type="SMART" id="SM00028">
    <property type="entry name" value="TPR"/>
    <property type="match status" value="2"/>
</dbReference>
<accession>A0A7W5H6S2</accession>
<sequence>MPKHSSRSIFTRRPWTVAAVAVGVLIAGGVMADYFRGLPADAVATYVGREACVQCHETEVHAFTGSHHDLAMDIATDETVLGDFNDVTFVNDGIESRLYRDGEKFMVYTEGPTGEMENFEVKYVFGVDPLQQYMVEFDRDENAAEDEVGRVQVLRISWDVNRKEWFYLRPPDVSEKLKPGDPLHWTGIAQRWQTMCAECHSTDLKRNFDVATQRYHTTFSEIDVSCEACHGPASLHVELANSNSLFWDRHRGFALVNLKTEDSAPQIETCAPCHSRRGVLDGKMSPGASYTDHYNLELLRSDTYHDDGQIKDEVYVYGSFVQSKMYHQGIRCTDCHDPHSLELKHPGNETCTSCHQHAAGKYDVPSHHHHAVGTEGAMCVNCHMPHTTYMAVDPRRDHSFRIPRPDLSVELNTPNACSGCHVEDRRKTLPAEVSDELKLYQDWLLAAAQGNESVAKVIAETNQWCDDACDKWYGDQRLKPPHFAEALAPLRAGDRSGVSKTLRLIAGSSTPAKDALTPVIARATALDELVMQGHGEAAKAAQVLIAEGEQTPGSVHPILLATAARAIGMLGGGGAIDPGDVQKKLYPLISHSSRLVRSEAARGIVNGGAYQRVSGQKRKNLDRVLDDVKDELMYASDRAGAHMGWAMLSEQRAQWADAIRAYSNAMRVEPGTTGPRTNLAALLDRLIEMSHQDNSVMEVLQAVGGDEGVAGAQKKIDQLRREELPLLARDAALAPGIADLQYRYGLALYLSGDLPNARKQLQRAAELAPDVELFSTALRMLDEHMKNQ</sequence>